<sequence length="415" mass="46642">MKTRYLAGTSLAVMGAGFLITLFLPQNLAVRLLQGGFEAGLVGGFADWFAVTALFRHPMGIPIPHTSLLLQNRNKIVNSLVSALETELLNKDSITKRLRQLKLFKGLSTGILKLVSKKENRLKIVNSLSDVVRQVPLEQMTPSVQQALVKFVQSQDLSPLLNAASRQAFHSQLDEKALNYVLSFAGKWVSRPENEYMLGQLASNKLQEIQLSGMKGFALQAMLGFLSEDKLGNILKNLILSSIHEMSYEDSPFRQRILSEVRQQVSDFTENPEVAERLKMLIGNKLGDPSSEQWMLRKLEEIRARVLLMLEQEQKNGGRGVIKAYRWLSDLLRGKEDMVERWEQGILSLVVKAVEANYYRIGLLVRDNLDQLDDQSLVQMLEDKVGGDLQWIRVNGAICGFLIGLVLTVVHMLIA</sequence>
<dbReference type="PANTHER" id="PTHR38442">
    <property type="entry name" value="INNER MEMBRANE PROTEIN-RELATED"/>
    <property type="match status" value="1"/>
</dbReference>
<keyword evidence="1" id="KW-1133">Transmembrane helix</keyword>
<dbReference type="AlphaFoldDB" id="A0A7X3IEE4"/>
<feature type="transmembrane region" description="Helical" evidence="1">
    <location>
        <begin position="394"/>
        <end position="414"/>
    </location>
</feature>
<protein>
    <submittedName>
        <fullName evidence="2">DUF445 family protein</fullName>
    </submittedName>
</protein>
<gene>
    <name evidence="2" type="ORF">GRF59_01975</name>
</gene>
<dbReference type="InterPro" id="IPR007383">
    <property type="entry name" value="DUF445"/>
</dbReference>
<name>A0A7X3IEE4_9BACL</name>
<dbReference type="GO" id="GO:0005886">
    <property type="term" value="C:plasma membrane"/>
    <property type="evidence" value="ECO:0007669"/>
    <property type="project" value="TreeGrafter"/>
</dbReference>
<dbReference type="Pfam" id="PF04286">
    <property type="entry name" value="DUF445"/>
    <property type="match status" value="1"/>
</dbReference>
<organism evidence="2 3">
    <name type="scientific">Paenibacillus dendrobii</name>
    <dbReference type="NCBI Taxonomy" id="2691084"/>
    <lineage>
        <taxon>Bacteria</taxon>
        <taxon>Bacillati</taxon>
        <taxon>Bacillota</taxon>
        <taxon>Bacilli</taxon>
        <taxon>Bacillales</taxon>
        <taxon>Paenibacillaceae</taxon>
        <taxon>Paenibacillus</taxon>
    </lineage>
</organism>
<comment type="caution">
    <text evidence="2">The sequence shown here is derived from an EMBL/GenBank/DDBJ whole genome shotgun (WGS) entry which is preliminary data.</text>
</comment>
<evidence type="ECO:0000256" key="1">
    <source>
        <dbReference type="SAM" id="Phobius"/>
    </source>
</evidence>
<keyword evidence="1" id="KW-0472">Membrane</keyword>
<feature type="transmembrane region" description="Helical" evidence="1">
    <location>
        <begin position="6"/>
        <end position="24"/>
    </location>
</feature>
<dbReference type="PANTHER" id="PTHR38442:SF1">
    <property type="entry name" value="INNER MEMBRANE PROTEIN"/>
    <property type="match status" value="1"/>
</dbReference>
<evidence type="ECO:0000313" key="2">
    <source>
        <dbReference type="EMBL" id="MWV42387.1"/>
    </source>
</evidence>
<proteinExistence type="predicted"/>
<dbReference type="RefSeq" id="WP_160495993.1">
    <property type="nucleotide sequence ID" value="NZ_WUBI01000001.1"/>
</dbReference>
<dbReference type="Proteomes" id="UP000460318">
    <property type="component" value="Unassembled WGS sequence"/>
</dbReference>
<evidence type="ECO:0000313" key="3">
    <source>
        <dbReference type="Proteomes" id="UP000460318"/>
    </source>
</evidence>
<keyword evidence="3" id="KW-1185">Reference proteome</keyword>
<dbReference type="EMBL" id="WUBI01000001">
    <property type="protein sequence ID" value="MWV42387.1"/>
    <property type="molecule type" value="Genomic_DNA"/>
</dbReference>
<accession>A0A7X3IEE4</accession>
<reference evidence="2 3" key="1">
    <citation type="submission" date="2019-12" db="EMBL/GenBank/DDBJ databases">
        <title>Paenibacillus sp. nov., an endophytic bacterium isolated from the stem of Dendrobium.</title>
        <authorList>
            <person name="Zhao R."/>
        </authorList>
    </citation>
    <scope>NUCLEOTIDE SEQUENCE [LARGE SCALE GENOMIC DNA]</scope>
    <source>
        <strain evidence="2 3">HJL G12</strain>
    </source>
</reference>
<keyword evidence="1" id="KW-0812">Transmembrane</keyword>